<evidence type="ECO:0000256" key="2">
    <source>
        <dbReference type="ARBA" id="ARBA00022729"/>
    </source>
</evidence>
<dbReference type="RefSeq" id="WP_163736366.1">
    <property type="nucleotide sequence ID" value="NZ_JAAGOA010000006.1"/>
</dbReference>
<comment type="similarity">
    <text evidence="1">Belongs to the phosphate/phosphite/phosphonate binding protein family.</text>
</comment>
<dbReference type="Pfam" id="PF12974">
    <property type="entry name" value="Phosphonate-bd"/>
    <property type="match status" value="1"/>
</dbReference>
<evidence type="ECO:0000313" key="5">
    <source>
        <dbReference type="Proteomes" id="UP000475214"/>
    </source>
</evidence>
<evidence type="ECO:0000256" key="3">
    <source>
        <dbReference type="SAM" id="SignalP"/>
    </source>
</evidence>
<reference evidence="4 5" key="1">
    <citation type="submission" date="2020-02" db="EMBL/GenBank/DDBJ databases">
        <authorList>
            <person name="Li X.-J."/>
            <person name="Han X.-M."/>
        </authorList>
    </citation>
    <scope>NUCLEOTIDE SEQUENCE [LARGE SCALE GENOMIC DNA]</scope>
    <source>
        <strain evidence="4 5">CCTCC AB 2017055</strain>
    </source>
</reference>
<dbReference type="Proteomes" id="UP000475214">
    <property type="component" value="Unassembled WGS sequence"/>
</dbReference>
<protein>
    <submittedName>
        <fullName evidence="4">Phosphate/phosphite/phosphonate ABC transporter substrate-binding protein</fullName>
    </submittedName>
</protein>
<dbReference type="InterPro" id="IPR005770">
    <property type="entry name" value="PhnD"/>
</dbReference>
<accession>A0A6L9S4T5</accession>
<dbReference type="PANTHER" id="PTHR35841:SF1">
    <property type="entry name" value="PHOSPHONATES-BINDING PERIPLASMIC PROTEIN"/>
    <property type="match status" value="1"/>
</dbReference>
<gene>
    <name evidence="4" type="ORF">G1H10_09975</name>
</gene>
<dbReference type="EMBL" id="JAAGOA010000006">
    <property type="protein sequence ID" value="NEE00495.1"/>
    <property type="molecule type" value="Genomic_DNA"/>
</dbReference>
<feature type="signal peptide" evidence="3">
    <location>
        <begin position="1"/>
        <end position="28"/>
    </location>
</feature>
<dbReference type="GO" id="GO:0043190">
    <property type="term" value="C:ATP-binding cassette (ABC) transporter complex"/>
    <property type="evidence" value="ECO:0007669"/>
    <property type="project" value="InterPro"/>
</dbReference>
<dbReference type="CDD" id="cd01071">
    <property type="entry name" value="PBP2_PhnD_like"/>
    <property type="match status" value="1"/>
</dbReference>
<feature type="chain" id="PRO_5026891466" evidence="3">
    <location>
        <begin position="29"/>
        <end position="322"/>
    </location>
</feature>
<comment type="caution">
    <text evidence="4">The sequence shown here is derived from an EMBL/GenBank/DDBJ whole genome shotgun (WGS) entry which is preliminary data.</text>
</comment>
<keyword evidence="2 3" id="KW-0732">Signal</keyword>
<dbReference type="Gene3D" id="3.40.190.10">
    <property type="entry name" value="Periplasmic binding protein-like II"/>
    <property type="match status" value="2"/>
</dbReference>
<evidence type="ECO:0000256" key="1">
    <source>
        <dbReference type="ARBA" id="ARBA00007162"/>
    </source>
</evidence>
<name>A0A6L9S4T5_9ACTN</name>
<organism evidence="4 5">
    <name type="scientific">Phytoactinopolyspora halotolerans</name>
    <dbReference type="NCBI Taxonomy" id="1981512"/>
    <lineage>
        <taxon>Bacteria</taxon>
        <taxon>Bacillati</taxon>
        <taxon>Actinomycetota</taxon>
        <taxon>Actinomycetes</taxon>
        <taxon>Jiangellales</taxon>
        <taxon>Jiangellaceae</taxon>
        <taxon>Phytoactinopolyspora</taxon>
    </lineage>
</organism>
<dbReference type="PROSITE" id="PS51257">
    <property type="entry name" value="PROKAR_LIPOPROTEIN"/>
    <property type="match status" value="1"/>
</dbReference>
<dbReference type="GO" id="GO:0055085">
    <property type="term" value="P:transmembrane transport"/>
    <property type="evidence" value="ECO:0007669"/>
    <property type="project" value="InterPro"/>
</dbReference>
<dbReference type="SUPFAM" id="SSF53850">
    <property type="entry name" value="Periplasmic binding protein-like II"/>
    <property type="match status" value="1"/>
</dbReference>
<dbReference type="PANTHER" id="PTHR35841">
    <property type="entry name" value="PHOSPHONATES-BINDING PERIPLASMIC PROTEIN"/>
    <property type="match status" value="1"/>
</dbReference>
<sequence>MTTKRNRSTALVALASGAVLLGACGGDAGDDAGTTSQGYPERIVLGAVPAENSADLAASYEPLIALLEEETGATVEFSQASDYAGVIEGMIAGNVDIAFFGSFAYVIATHNDADIQPLGAVTKAEGEPAGYRSYGLARSDNDEIAELADFAGRDVCFVDPGSTSGFLYPAAGLIEAGVIDSATEDAVSAGLTPIYAGGHDASALAIKNGDCEAGFAFDTMVEKTMIESGDLAEGDLKKVWESELISGSVFAARTDLGDDVVERLTELFTEKANADHMLAAGLCEGECLITDEDAWGVVPAQDSDYDGVRQVCELTRSDKCEG</sequence>
<evidence type="ECO:0000313" key="4">
    <source>
        <dbReference type="EMBL" id="NEE00495.1"/>
    </source>
</evidence>
<dbReference type="AlphaFoldDB" id="A0A6L9S4T5"/>
<proteinExistence type="inferred from homology"/>
<keyword evidence="5" id="KW-1185">Reference proteome</keyword>
<dbReference type="NCBIfam" id="TIGR01098">
    <property type="entry name" value="3A0109s03R"/>
    <property type="match status" value="1"/>
</dbReference>